<evidence type="ECO:0000256" key="12">
    <source>
        <dbReference type="ARBA" id="ARBA00040743"/>
    </source>
</evidence>
<keyword evidence="15" id="KW-0732">Signal</keyword>
<dbReference type="GO" id="GO:0003755">
    <property type="term" value="F:peptidyl-prolyl cis-trans isomerase activity"/>
    <property type="evidence" value="ECO:0007669"/>
    <property type="project" value="UniProtKB-KW"/>
</dbReference>
<feature type="signal peptide" evidence="15">
    <location>
        <begin position="1"/>
        <end position="30"/>
    </location>
</feature>
<evidence type="ECO:0000256" key="4">
    <source>
        <dbReference type="ARBA" id="ARBA00022519"/>
    </source>
</evidence>
<dbReference type="PROSITE" id="PS50198">
    <property type="entry name" value="PPIC_PPIASE_2"/>
    <property type="match status" value="1"/>
</dbReference>
<evidence type="ECO:0000256" key="6">
    <source>
        <dbReference type="ARBA" id="ARBA00022989"/>
    </source>
</evidence>
<keyword evidence="14 17" id="KW-0413">Isomerase</keyword>
<feature type="chain" id="PRO_5032365065" description="Parvulin-like PPIase" evidence="15">
    <location>
        <begin position="31"/>
        <end position="645"/>
    </location>
</feature>
<evidence type="ECO:0000256" key="5">
    <source>
        <dbReference type="ARBA" id="ARBA00022692"/>
    </source>
</evidence>
<evidence type="ECO:0000256" key="11">
    <source>
        <dbReference type="ARBA" id="ARBA00038408"/>
    </source>
</evidence>
<dbReference type="InterPro" id="IPR000297">
    <property type="entry name" value="PPIase_PpiC"/>
</dbReference>
<dbReference type="Pfam" id="PF13624">
    <property type="entry name" value="SurA_N_3"/>
    <property type="match status" value="1"/>
</dbReference>
<dbReference type="AlphaFoldDB" id="A0A844XT24"/>
<dbReference type="SUPFAM" id="SSF109998">
    <property type="entry name" value="Triger factor/SurA peptide-binding domain-like"/>
    <property type="match status" value="1"/>
</dbReference>
<gene>
    <name evidence="17" type="ORF">GRI69_09795</name>
</gene>
<dbReference type="GO" id="GO:0005886">
    <property type="term" value="C:plasma membrane"/>
    <property type="evidence" value="ECO:0007669"/>
    <property type="project" value="UniProtKB-SubCell"/>
</dbReference>
<dbReference type="InterPro" id="IPR027304">
    <property type="entry name" value="Trigger_fact/SurA_dom_sf"/>
</dbReference>
<evidence type="ECO:0000256" key="13">
    <source>
        <dbReference type="ARBA" id="ARBA00042775"/>
    </source>
</evidence>
<keyword evidence="8" id="KW-0143">Chaperone</keyword>
<evidence type="ECO:0000256" key="9">
    <source>
        <dbReference type="ARBA" id="ARBA00030642"/>
    </source>
</evidence>
<dbReference type="OrthoDB" id="9768393at2"/>
<keyword evidence="18" id="KW-1185">Reference proteome</keyword>
<dbReference type="EMBL" id="WTYC01000004">
    <property type="protein sequence ID" value="MXO48549.1"/>
    <property type="molecule type" value="Genomic_DNA"/>
</dbReference>
<evidence type="ECO:0000256" key="15">
    <source>
        <dbReference type="SAM" id="SignalP"/>
    </source>
</evidence>
<evidence type="ECO:0000256" key="2">
    <source>
        <dbReference type="ARBA" id="ARBA00018370"/>
    </source>
</evidence>
<evidence type="ECO:0000256" key="10">
    <source>
        <dbReference type="ARBA" id="ARBA00031484"/>
    </source>
</evidence>
<keyword evidence="14" id="KW-0697">Rotamase</keyword>
<dbReference type="Gene3D" id="3.10.50.40">
    <property type="match status" value="1"/>
</dbReference>
<evidence type="ECO:0000256" key="3">
    <source>
        <dbReference type="ARBA" id="ARBA00022475"/>
    </source>
</evidence>
<keyword evidence="3" id="KW-1003">Cell membrane</keyword>
<sequence length="645" mass="69384">MLTFFRNFFKTKIGLAIALAFLGLIGFAFASMDVSNTGAFGGVAGGDRVAVVGDERIGTAELTQAVNDALAQARQENPEATMQTLLADGGLDRILDDLINRYALIAWGEANGLRVGTNLVNSEIRQIPAARGPSGEFDTDAYNAFLRTNSLTDSQVRQQIRTSLFFQQSIFPAIYGTQIPDSIARTYARSFKERRSGSVATLPASLFVPEGNPTSEQLNTFYSEYRARFVRPERRTFRYATFDSSALGDSIQPSDAEIAAYYRDNSENYAARETRSFTQLIVPTREGANAIAERVRGGESFAQAAASAGLRTTQIDGQERSDLVSAASDAVADAYFAAREGQVTAPARSSLGWHIARVTSVDAQAAQGLAQVRDAIVATLSETKRQRGIAELAVDIEDRLVDGASLASVVEELGLELQTSPAITASGQVYGGPGQAPEVLAPVLDFAFQIEEGEPEIGALPDQQTFLIYEAADIAPSAVAPLAEIRDEVIAEWRQVRGDEAAEAAANRILKRVESGQSLANAVAAEEAAIRAPQQVNYSREELARLGGTRVPAPIALLFGMAEGTVKKLEGTGDQGWFVVDLEDIVLEELEENDPLIAQARTQVGQSWGNEYAEQMLAAMRAELGVERNADAIEAVRSQLLGITN</sequence>
<feature type="domain" description="PpiC" evidence="16">
    <location>
        <begin position="272"/>
        <end position="360"/>
    </location>
</feature>
<dbReference type="InterPro" id="IPR052029">
    <property type="entry name" value="PpiD_chaperone"/>
</dbReference>
<dbReference type="PANTHER" id="PTHR47529">
    <property type="entry name" value="PEPTIDYL-PROLYL CIS-TRANS ISOMERASE D"/>
    <property type="match status" value="1"/>
</dbReference>
<keyword evidence="6" id="KW-1133">Transmembrane helix</keyword>
<evidence type="ECO:0000259" key="16">
    <source>
        <dbReference type="PROSITE" id="PS50198"/>
    </source>
</evidence>
<evidence type="ECO:0000256" key="1">
    <source>
        <dbReference type="ARBA" id="ARBA00004382"/>
    </source>
</evidence>
<dbReference type="Gene3D" id="1.10.4030.10">
    <property type="entry name" value="Porin chaperone SurA, peptide-binding domain"/>
    <property type="match status" value="1"/>
</dbReference>
<evidence type="ECO:0000256" key="8">
    <source>
        <dbReference type="ARBA" id="ARBA00023186"/>
    </source>
</evidence>
<protein>
    <recommendedName>
        <fullName evidence="2">Parvulin-like PPIase</fullName>
    </recommendedName>
    <alternativeName>
        <fullName evidence="9">Peptidyl-prolyl cis-trans isomerase plp</fullName>
    </alternativeName>
    <alternativeName>
        <fullName evidence="12">Periplasmic chaperone PpiD</fullName>
    </alternativeName>
    <alternativeName>
        <fullName evidence="13">Periplasmic folding chaperone</fullName>
    </alternativeName>
    <alternativeName>
        <fullName evidence="10">Rotamase plp</fullName>
    </alternativeName>
</protein>
<dbReference type="SUPFAM" id="SSF54534">
    <property type="entry name" value="FKBP-like"/>
    <property type="match status" value="1"/>
</dbReference>
<dbReference type="InterPro" id="IPR046357">
    <property type="entry name" value="PPIase_dom_sf"/>
</dbReference>
<evidence type="ECO:0000313" key="17">
    <source>
        <dbReference type="EMBL" id="MXO48549.1"/>
    </source>
</evidence>
<comment type="similarity">
    <text evidence="11">Belongs to the PpiD chaperone family.</text>
</comment>
<name>A0A844XT24_9SPHN</name>
<dbReference type="PANTHER" id="PTHR47529:SF1">
    <property type="entry name" value="PERIPLASMIC CHAPERONE PPID"/>
    <property type="match status" value="1"/>
</dbReference>
<dbReference type="RefSeq" id="WP_160728097.1">
    <property type="nucleotide sequence ID" value="NZ_WTYC01000004.1"/>
</dbReference>
<dbReference type="Proteomes" id="UP000448199">
    <property type="component" value="Unassembled WGS sequence"/>
</dbReference>
<dbReference type="Pfam" id="PF13145">
    <property type="entry name" value="Rotamase_2"/>
    <property type="match status" value="1"/>
</dbReference>
<keyword evidence="4" id="KW-0997">Cell inner membrane</keyword>
<comment type="caution">
    <text evidence="17">The sequence shown here is derived from an EMBL/GenBank/DDBJ whole genome shotgun (WGS) entry which is preliminary data.</text>
</comment>
<organism evidence="17 18">
    <name type="scientific">Qipengyuania vulgaris</name>
    <dbReference type="NCBI Taxonomy" id="291985"/>
    <lineage>
        <taxon>Bacteria</taxon>
        <taxon>Pseudomonadati</taxon>
        <taxon>Pseudomonadota</taxon>
        <taxon>Alphaproteobacteria</taxon>
        <taxon>Sphingomonadales</taxon>
        <taxon>Erythrobacteraceae</taxon>
        <taxon>Qipengyuania</taxon>
    </lineage>
</organism>
<reference evidence="17 18" key="1">
    <citation type="submission" date="2019-12" db="EMBL/GenBank/DDBJ databases">
        <title>Genomic-based taxomic classification of the family Erythrobacteraceae.</title>
        <authorList>
            <person name="Xu L."/>
        </authorList>
    </citation>
    <scope>NUCLEOTIDE SEQUENCE [LARGE SCALE GENOMIC DNA]</scope>
    <source>
        <strain evidence="17 18">DSM 17792</strain>
    </source>
</reference>
<keyword evidence="7" id="KW-0472">Membrane</keyword>
<evidence type="ECO:0000313" key="18">
    <source>
        <dbReference type="Proteomes" id="UP000448199"/>
    </source>
</evidence>
<accession>A0A844XT24</accession>
<keyword evidence="5" id="KW-0812">Transmembrane</keyword>
<comment type="subcellular location">
    <subcellularLocation>
        <location evidence="1">Cell inner membrane</location>
        <topology evidence="1">Single-pass type II membrane protein</topology>
        <orientation evidence="1">Periplasmic side</orientation>
    </subcellularLocation>
</comment>
<evidence type="ECO:0000256" key="14">
    <source>
        <dbReference type="PROSITE-ProRule" id="PRU00278"/>
    </source>
</evidence>
<evidence type="ECO:0000256" key="7">
    <source>
        <dbReference type="ARBA" id="ARBA00023136"/>
    </source>
</evidence>
<proteinExistence type="inferred from homology"/>